<accession>A0ACA8ZQU5</accession>
<evidence type="ECO:0000313" key="2">
    <source>
        <dbReference type="Proteomes" id="UP000635628"/>
    </source>
</evidence>
<sequence length="424" mass="47496">MRFFLVLLISFSLNAEEGFDDSGFDDNFSDELAIQTKPPEKGSVYGSVDLESHYNFSNNKNLSSAKILTDLNAEYKIDNNAKISGNLKAYHDFIFDTSNHYSTTPNSYGNELNVNELNIEGSINSNLDFKIGRQIVVWGKSDSIRITDVLNPLGNRTPGLIDIKNLRLGRLMSKLDYYQDNLKISAALLHENRFSKNPKFGSDFKASTDLPESKPGNNLKNTGIALSLTGEFSGYDFGIYFADTYLDKPYFENGALHFDNKSKMLGFAYNQVIDNFLLKTEVTYFDTLKYSGLNGTKSRIDSLIGVEYTGINNGSISYELSLKKINNYDNVINAQSNNFTKQETYQHALRFTQSYLNQTIDLTAILGVFGKKGDKDGFARASLNYAIDDKISISGGIIDYIGGSNTTDPIRDNDRIFTKISYSF</sequence>
<protein>
    <submittedName>
        <fullName evidence="1">Uncharacterized protein</fullName>
    </submittedName>
</protein>
<name>A0ACA8ZQU5_9GAMM</name>
<dbReference type="Proteomes" id="UP000635628">
    <property type="component" value="Unassembled WGS sequence"/>
</dbReference>
<keyword evidence="2" id="KW-1185">Reference proteome</keyword>
<comment type="caution">
    <text evidence="1">The sequence shown here is derived from an EMBL/GenBank/DDBJ whole genome shotgun (WGS) entry which is preliminary data.</text>
</comment>
<evidence type="ECO:0000313" key="1">
    <source>
        <dbReference type="EMBL" id="CAB5500414.1"/>
    </source>
</evidence>
<organism evidence="1 2">
    <name type="scientific">Bathymodiolus azoricus thioautotrophic gill symbiont</name>
    <dbReference type="NCBI Taxonomy" id="235205"/>
    <lineage>
        <taxon>Bacteria</taxon>
        <taxon>Pseudomonadati</taxon>
        <taxon>Pseudomonadota</taxon>
        <taxon>Gammaproteobacteria</taxon>
        <taxon>sulfur-oxidizing symbionts</taxon>
    </lineage>
</organism>
<dbReference type="EMBL" id="CAESAP020000176">
    <property type="protein sequence ID" value="CAB5500414.1"/>
    <property type="molecule type" value="Genomic_DNA"/>
</dbReference>
<reference evidence="1" key="1">
    <citation type="submission" date="2020-05" db="EMBL/GenBank/DDBJ databases">
        <authorList>
            <person name="Petersen J."/>
            <person name="Sayavedra L."/>
        </authorList>
    </citation>
    <scope>NUCLEOTIDE SEQUENCE</scope>
    <source>
        <strain evidence="1">B azoricus SOX Menez Gwen</strain>
    </source>
</reference>
<gene>
    <name evidence="1" type="ORF">AZO1586R_1090</name>
</gene>
<proteinExistence type="predicted"/>